<dbReference type="Pfam" id="PF02230">
    <property type="entry name" value="Abhydrolase_2"/>
    <property type="match status" value="1"/>
</dbReference>
<feature type="domain" description="Phospholipase/carboxylesterase/thioesterase" evidence="3">
    <location>
        <begin position="42"/>
        <end position="150"/>
    </location>
</feature>
<dbReference type="PANTHER" id="PTHR10655">
    <property type="entry name" value="LYSOPHOSPHOLIPASE-RELATED"/>
    <property type="match status" value="1"/>
</dbReference>
<organism evidence="4 5">
    <name type="scientific">Phakopsora pachyrhizi</name>
    <name type="common">Asian soybean rust disease fungus</name>
    <dbReference type="NCBI Taxonomy" id="170000"/>
    <lineage>
        <taxon>Eukaryota</taxon>
        <taxon>Fungi</taxon>
        <taxon>Dikarya</taxon>
        <taxon>Basidiomycota</taxon>
        <taxon>Pucciniomycotina</taxon>
        <taxon>Pucciniomycetes</taxon>
        <taxon>Pucciniales</taxon>
        <taxon>Phakopsoraceae</taxon>
        <taxon>Phakopsora</taxon>
    </lineage>
</organism>
<name>A0AAV0BW53_PHAPC</name>
<evidence type="ECO:0000256" key="2">
    <source>
        <dbReference type="SAM" id="MobiDB-lite"/>
    </source>
</evidence>
<dbReference type="GO" id="GO:0005737">
    <property type="term" value="C:cytoplasm"/>
    <property type="evidence" value="ECO:0007669"/>
    <property type="project" value="TreeGrafter"/>
</dbReference>
<feature type="region of interest" description="Disordered" evidence="2">
    <location>
        <begin position="1"/>
        <end position="20"/>
    </location>
</feature>
<dbReference type="GO" id="GO:0008474">
    <property type="term" value="F:palmitoyl-(protein) hydrolase activity"/>
    <property type="evidence" value="ECO:0007669"/>
    <property type="project" value="TreeGrafter"/>
</dbReference>
<proteinExistence type="inferred from homology"/>
<dbReference type="Proteomes" id="UP001153365">
    <property type="component" value="Unassembled WGS sequence"/>
</dbReference>
<evidence type="ECO:0000259" key="3">
    <source>
        <dbReference type="Pfam" id="PF02230"/>
    </source>
</evidence>
<sequence>MSPELDIKPTSTTSASKPYPQFNEIRPAPIFEYLPSLDGLDSNLLVILHGLGDTEKPFVKLAQKLNLPQTAILTLRGPERVPLLEEDAFQWWESFDLLTGAPALVPNPTRTLNWMMEIIQSLLSPSNGWSQESIHFFGFGQGGSCASESVFLWGRNNPELACLGSLVTASGPLLSLPTVSPEARSPTPTLFWTRDGQDRGGKDGKAFTRGFKSVEKHVSRSTGREEMPKGSDEWQEILQFWSKFLKHRQPWEVQGTLSLESNYEVIQK</sequence>
<dbReference type="InterPro" id="IPR050565">
    <property type="entry name" value="LYPA1-2/EST-like"/>
</dbReference>
<gene>
    <name evidence="4" type="ORF">PPACK8108_LOCUS25972</name>
</gene>
<evidence type="ECO:0000313" key="5">
    <source>
        <dbReference type="Proteomes" id="UP001153365"/>
    </source>
</evidence>
<protein>
    <recommendedName>
        <fullName evidence="3">Phospholipase/carboxylesterase/thioesterase domain-containing protein</fullName>
    </recommendedName>
</protein>
<comment type="similarity">
    <text evidence="1">Belongs to the AB hydrolase superfamily. AB hydrolase 2 family.</text>
</comment>
<dbReference type="SUPFAM" id="SSF53474">
    <property type="entry name" value="alpha/beta-Hydrolases"/>
    <property type="match status" value="1"/>
</dbReference>
<dbReference type="AlphaFoldDB" id="A0AAV0BW53"/>
<comment type="caution">
    <text evidence="4">The sequence shown here is derived from an EMBL/GenBank/DDBJ whole genome shotgun (WGS) entry which is preliminary data.</text>
</comment>
<dbReference type="Gene3D" id="3.40.50.1820">
    <property type="entry name" value="alpha/beta hydrolase"/>
    <property type="match status" value="1"/>
</dbReference>
<evidence type="ECO:0000256" key="1">
    <source>
        <dbReference type="ARBA" id="ARBA00006499"/>
    </source>
</evidence>
<reference evidence="4" key="1">
    <citation type="submission" date="2022-06" db="EMBL/GenBank/DDBJ databases">
        <authorList>
            <consortium name="SYNGENTA / RWTH Aachen University"/>
        </authorList>
    </citation>
    <scope>NUCLEOTIDE SEQUENCE</scope>
</reference>
<evidence type="ECO:0000313" key="4">
    <source>
        <dbReference type="EMBL" id="CAH7690581.1"/>
    </source>
</evidence>
<dbReference type="EMBL" id="CALTRL010006341">
    <property type="protein sequence ID" value="CAH7690581.1"/>
    <property type="molecule type" value="Genomic_DNA"/>
</dbReference>
<accession>A0AAV0BW53</accession>
<dbReference type="InterPro" id="IPR003140">
    <property type="entry name" value="PLipase/COase/thioEstase"/>
</dbReference>
<dbReference type="PANTHER" id="PTHR10655:SF67">
    <property type="entry name" value="PHOSPHOLIPASE_CARBOXYLESTERASE SUPERFAMILY (AFU_ORTHOLOGUE AFUA_5G09340)"/>
    <property type="match status" value="1"/>
</dbReference>
<dbReference type="GO" id="GO:0052689">
    <property type="term" value="F:carboxylic ester hydrolase activity"/>
    <property type="evidence" value="ECO:0007669"/>
    <property type="project" value="TreeGrafter"/>
</dbReference>
<keyword evidence="5" id="KW-1185">Reference proteome</keyword>
<dbReference type="InterPro" id="IPR029058">
    <property type="entry name" value="AB_hydrolase_fold"/>
</dbReference>